<evidence type="ECO:0000256" key="1">
    <source>
        <dbReference type="SAM" id="MobiDB-lite"/>
    </source>
</evidence>
<evidence type="ECO:0000313" key="3">
    <source>
        <dbReference type="Proteomes" id="UP000593818"/>
    </source>
</evidence>
<feature type="compositionally biased region" description="Basic and acidic residues" evidence="1">
    <location>
        <begin position="80"/>
        <end position="93"/>
    </location>
</feature>
<proteinExistence type="predicted"/>
<protein>
    <recommendedName>
        <fullName evidence="4">HNH endonuclease</fullName>
    </recommendedName>
</protein>
<keyword evidence="3" id="KW-1185">Reference proteome</keyword>
<accession>A0A7M2XIZ2</accession>
<evidence type="ECO:0000313" key="2">
    <source>
        <dbReference type="EMBL" id="QOV97617.1"/>
    </source>
</evidence>
<evidence type="ECO:0008006" key="4">
    <source>
        <dbReference type="Google" id="ProtNLM"/>
    </source>
</evidence>
<dbReference type="EMBL" id="CP063450">
    <property type="protein sequence ID" value="QOV97617.1"/>
    <property type="molecule type" value="Genomic_DNA"/>
</dbReference>
<organism evidence="2 3">
    <name type="scientific">Rhodococcus pyridinivorans</name>
    <dbReference type="NCBI Taxonomy" id="103816"/>
    <lineage>
        <taxon>Bacteria</taxon>
        <taxon>Bacillati</taxon>
        <taxon>Actinomycetota</taxon>
        <taxon>Actinomycetes</taxon>
        <taxon>Mycobacteriales</taxon>
        <taxon>Nocardiaceae</taxon>
        <taxon>Rhodococcus</taxon>
    </lineage>
</organism>
<reference evidence="2 3" key="1">
    <citation type="submission" date="2020-10" db="EMBL/GenBank/DDBJ databases">
        <title>Whole genome sequence of oil-degrading bacteria Rhodococcus pyridinivorans strain 5Ap.</title>
        <authorList>
            <person name="Akhremchuk A.E."/>
            <person name="Valentovich L.N."/>
            <person name="Charniauskaya M.I."/>
            <person name="Bukliarevich H.A."/>
            <person name="Titok M.A."/>
        </authorList>
    </citation>
    <scope>NUCLEOTIDE SEQUENCE [LARGE SCALE GENOMIC DNA]</scope>
    <source>
        <strain evidence="2 3">5Ap</strain>
    </source>
</reference>
<dbReference type="RefSeq" id="WP_071935284.1">
    <property type="nucleotide sequence ID" value="NZ_CP063450.1"/>
</dbReference>
<dbReference type="Proteomes" id="UP000593818">
    <property type="component" value="Chromosome"/>
</dbReference>
<feature type="region of interest" description="Disordered" evidence="1">
    <location>
        <begin position="80"/>
        <end position="102"/>
    </location>
</feature>
<gene>
    <name evidence="2" type="ORF">INP59_16980</name>
</gene>
<dbReference type="AlphaFoldDB" id="A0A7M2XIZ2"/>
<name>A0A7M2XIZ2_9NOCA</name>
<sequence length="116" mass="13533">MSTTRPRKTTTQKGLGWLHQQQRTRLLNRHVDGTPCWWCDRPMFRDPDRNFDNQPLAADHTQARIHGGMKADRLLHNKCNSERQDGRNDDRRPAVTGQSIEPATADDRADWCLLDW</sequence>